<name>A0ACD6AI32_AVESA</name>
<protein>
    <submittedName>
        <fullName evidence="1">Uncharacterized protein</fullName>
    </submittedName>
</protein>
<keyword evidence="2" id="KW-1185">Reference proteome</keyword>
<reference evidence="1" key="1">
    <citation type="submission" date="2021-05" db="EMBL/GenBank/DDBJ databases">
        <authorList>
            <person name="Scholz U."/>
            <person name="Mascher M."/>
            <person name="Fiebig A."/>
        </authorList>
    </citation>
    <scope>NUCLEOTIDE SEQUENCE [LARGE SCALE GENOMIC DNA]</scope>
</reference>
<organism evidence="1 2">
    <name type="scientific">Avena sativa</name>
    <name type="common">Oat</name>
    <dbReference type="NCBI Taxonomy" id="4498"/>
    <lineage>
        <taxon>Eukaryota</taxon>
        <taxon>Viridiplantae</taxon>
        <taxon>Streptophyta</taxon>
        <taxon>Embryophyta</taxon>
        <taxon>Tracheophyta</taxon>
        <taxon>Spermatophyta</taxon>
        <taxon>Magnoliopsida</taxon>
        <taxon>Liliopsida</taxon>
        <taxon>Poales</taxon>
        <taxon>Poaceae</taxon>
        <taxon>BOP clade</taxon>
        <taxon>Pooideae</taxon>
        <taxon>Poodae</taxon>
        <taxon>Poeae</taxon>
        <taxon>Poeae Chloroplast Group 1 (Aveneae type)</taxon>
        <taxon>Aveninae</taxon>
        <taxon>Avena</taxon>
    </lineage>
</organism>
<evidence type="ECO:0000313" key="1">
    <source>
        <dbReference type="EnsemblPlants" id="AVESA.00010b.r2.7DG1364010.1.CDS"/>
    </source>
</evidence>
<dbReference type="EnsemblPlants" id="AVESA.00010b.r2.7DG1364010.1">
    <property type="protein sequence ID" value="AVESA.00010b.r2.7DG1364010.1.CDS"/>
    <property type="gene ID" value="AVESA.00010b.r2.7DG1364010"/>
</dbReference>
<dbReference type="Proteomes" id="UP001732700">
    <property type="component" value="Chromosome 7D"/>
</dbReference>
<accession>A0ACD6AI32</accession>
<reference evidence="1" key="2">
    <citation type="submission" date="2025-09" db="UniProtKB">
        <authorList>
            <consortium name="EnsemblPlants"/>
        </authorList>
    </citation>
    <scope>IDENTIFICATION</scope>
</reference>
<evidence type="ECO:0000313" key="2">
    <source>
        <dbReference type="Proteomes" id="UP001732700"/>
    </source>
</evidence>
<sequence>MVSTPTSTARDIWAAVEAVFLNNGMARAMNLTEELQQLKQLDTPLSTYCARLKAISDALRDVGFPLATHSLILKLVRGLHRRHETVGKLIQDQAATITFAAAVDKLSMDEMQTAGSSSTSAGSTTALLSVNRGGGQGAHNGQGTYGSPSSPSPNQGHQKRKRNSNHGGYNPAAAPARPWTGYVQAWQLPFAAQPRPATAPGILGSRPPAAASAFTSFAPVQYPGHYGVPPYAAPPSVAASPQYGLPPPTPAPYLLPVSFGGPASTTTAAPAAFGSPSAPATTTSPTNVASFNQSALLGALHDLSLGNGGWVADTGASAHMTGHAGFSHQGGHPPM</sequence>
<proteinExistence type="predicted"/>